<accession>A0A4Y8X0P8</accession>
<dbReference type="InterPro" id="IPR023393">
    <property type="entry name" value="START-like_dom_sf"/>
</dbReference>
<dbReference type="SUPFAM" id="SSF55961">
    <property type="entry name" value="Bet v1-like"/>
    <property type="match status" value="1"/>
</dbReference>
<evidence type="ECO:0000313" key="1">
    <source>
        <dbReference type="EMBL" id="MBB4883901.1"/>
    </source>
</evidence>
<dbReference type="EMBL" id="JACHMC010000001">
    <property type="protein sequence ID" value="MBB4883901.1"/>
    <property type="molecule type" value="Genomic_DNA"/>
</dbReference>
<dbReference type="InterPro" id="IPR019587">
    <property type="entry name" value="Polyketide_cyclase/dehydratase"/>
</dbReference>
<protein>
    <submittedName>
        <fullName evidence="1">Uncharacterized protein YndB with AHSA1/START domain</fullName>
    </submittedName>
</protein>
<organism evidence="1 2">
    <name type="scientific">Micrococcus flavus</name>
    <dbReference type="NCBI Taxonomy" id="384602"/>
    <lineage>
        <taxon>Bacteria</taxon>
        <taxon>Bacillati</taxon>
        <taxon>Actinomycetota</taxon>
        <taxon>Actinomycetes</taxon>
        <taxon>Micrococcales</taxon>
        <taxon>Micrococcaceae</taxon>
        <taxon>Micrococcus</taxon>
    </lineage>
</organism>
<proteinExistence type="predicted"/>
<sequence>MLLRPFPRPRRTRPTVPGHSRIHTSRTGPSHPDDVWAAYLHPDRWPSWAPHLTGVETADAVIRPGTTGTVRVAWAVPVPFRITAVDAAARTWAWDVRLGPWRMALEHTVEPAGPSPDHHDAGTRAGVTVTGPGWLLAAYRPLMGYALGRLTRVV</sequence>
<reference evidence="1 2" key="1">
    <citation type="submission" date="2020-08" db="EMBL/GenBank/DDBJ databases">
        <title>Sequencing the genomes of 1000 actinobacteria strains.</title>
        <authorList>
            <person name="Klenk H.-P."/>
        </authorList>
    </citation>
    <scope>NUCLEOTIDE SEQUENCE [LARGE SCALE GENOMIC DNA]</scope>
    <source>
        <strain evidence="1 2">DSM 19079</strain>
    </source>
</reference>
<dbReference type="OrthoDB" id="191189at2"/>
<dbReference type="Proteomes" id="UP000560081">
    <property type="component" value="Unassembled WGS sequence"/>
</dbReference>
<dbReference type="Pfam" id="PF10604">
    <property type="entry name" value="Polyketide_cyc2"/>
    <property type="match status" value="1"/>
</dbReference>
<dbReference type="RefSeq" id="WP_135030457.1">
    <property type="nucleotide sequence ID" value="NZ_BMLA01000007.1"/>
</dbReference>
<dbReference type="Gene3D" id="3.30.530.20">
    <property type="match status" value="1"/>
</dbReference>
<dbReference type="AlphaFoldDB" id="A0A4Y8X0P8"/>
<evidence type="ECO:0000313" key="2">
    <source>
        <dbReference type="Proteomes" id="UP000560081"/>
    </source>
</evidence>
<name>A0A4Y8X0P8_9MICC</name>
<gene>
    <name evidence="1" type="ORF">BJ976_002252</name>
</gene>
<keyword evidence="2" id="KW-1185">Reference proteome</keyword>
<comment type="caution">
    <text evidence="1">The sequence shown here is derived from an EMBL/GenBank/DDBJ whole genome shotgun (WGS) entry which is preliminary data.</text>
</comment>